<feature type="region of interest" description="Disordered" evidence="1">
    <location>
        <begin position="217"/>
        <end position="279"/>
    </location>
</feature>
<dbReference type="AlphaFoldDB" id="A0A6C0HS92"/>
<sequence length="279" mass="32687">MKKTRNSKIKKSRRQTIIDYIKMLYNSYFGKTQPLTKSNISGFDELQHNTVFNLMHQLYDAIKVSQPVEHQDGFTCEDNDNESRFKPYLEDLIANIIKNKQALIDLQNVKNHIFRNLMNETEKNKIIQIEVKLQEIIKKERKRIGEVMVDLYEKCLETNPTNGKIFNYLDKFKTQLEYFDQHYAQYSDELNLVESLPLFIPPKPRYIAPSPNFPNLPPPLPPRNIAPSPNFPNSPPHPPPRYNEGSPNYLPPPIPEGGKRKTKRARLSKQQKSRSYKLF</sequence>
<reference evidence="2" key="1">
    <citation type="journal article" date="2020" name="Nature">
        <title>Giant virus diversity and host interactions through global metagenomics.</title>
        <authorList>
            <person name="Schulz F."/>
            <person name="Roux S."/>
            <person name="Paez-Espino D."/>
            <person name="Jungbluth S."/>
            <person name="Walsh D.A."/>
            <person name="Denef V.J."/>
            <person name="McMahon K.D."/>
            <person name="Konstantinidis K.T."/>
            <person name="Eloe-Fadrosh E.A."/>
            <person name="Kyrpides N.C."/>
            <person name="Woyke T."/>
        </authorList>
    </citation>
    <scope>NUCLEOTIDE SEQUENCE</scope>
    <source>
        <strain evidence="2">GVMAG-M-3300023184-167</strain>
    </source>
</reference>
<dbReference type="EMBL" id="MN740009">
    <property type="protein sequence ID" value="QHT83462.1"/>
    <property type="molecule type" value="Genomic_DNA"/>
</dbReference>
<proteinExistence type="predicted"/>
<accession>A0A6C0HS92</accession>
<protein>
    <submittedName>
        <fullName evidence="2">Uncharacterized protein</fullName>
    </submittedName>
</protein>
<evidence type="ECO:0000256" key="1">
    <source>
        <dbReference type="SAM" id="MobiDB-lite"/>
    </source>
</evidence>
<feature type="compositionally biased region" description="Pro residues" evidence="1">
    <location>
        <begin position="217"/>
        <end position="241"/>
    </location>
</feature>
<evidence type="ECO:0000313" key="2">
    <source>
        <dbReference type="EMBL" id="QHT83462.1"/>
    </source>
</evidence>
<feature type="compositionally biased region" description="Basic residues" evidence="1">
    <location>
        <begin position="260"/>
        <end position="279"/>
    </location>
</feature>
<organism evidence="2">
    <name type="scientific">viral metagenome</name>
    <dbReference type="NCBI Taxonomy" id="1070528"/>
    <lineage>
        <taxon>unclassified sequences</taxon>
        <taxon>metagenomes</taxon>
        <taxon>organismal metagenomes</taxon>
    </lineage>
</organism>
<name>A0A6C0HS92_9ZZZZ</name>